<protein>
    <submittedName>
        <fullName evidence="1">Uncharacterized protein</fullName>
    </submittedName>
</protein>
<keyword evidence="2" id="KW-1185">Reference proteome</keyword>
<name>A0A7H1B7Y5_9ACTN</name>
<reference evidence="1 2" key="1">
    <citation type="submission" date="2020-09" db="EMBL/GenBank/DDBJ databases">
        <title>A novel species.</title>
        <authorList>
            <person name="Gao J."/>
        </authorList>
    </citation>
    <scope>NUCLEOTIDE SEQUENCE [LARGE SCALE GENOMIC DNA]</scope>
    <source>
        <strain evidence="1 2">CRXT-Y-14</strain>
    </source>
</reference>
<dbReference type="RefSeq" id="WP_188337544.1">
    <property type="nucleotide sequence ID" value="NZ_CP061281.1"/>
</dbReference>
<evidence type="ECO:0000313" key="2">
    <source>
        <dbReference type="Proteomes" id="UP000516428"/>
    </source>
</evidence>
<organism evidence="1 2">
    <name type="scientific">Streptomyces xanthii</name>
    <dbReference type="NCBI Taxonomy" id="2768069"/>
    <lineage>
        <taxon>Bacteria</taxon>
        <taxon>Bacillati</taxon>
        <taxon>Actinomycetota</taxon>
        <taxon>Actinomycetes</taxon>
        <taxon>Kitasatosporales</taxon>
        <taxon>Streptomycetaceae</taxon>
        <taxon>Streptomyces</taxon>
    </lineage>
</organism>
<sequence>MVTVLILFAVLGLVAGLLVWKILRRSSVTETAEGLRIEQDSRVRAVGDKYQYNALAQHNTMPNIGDYRPRR</sequence>
<dbReference type="KEGG" id="sxn:IAG42_15275"/>
<gene>
    <name evidence="1" type="ORF">IAG42_15275</name>
</gene>
<dbReference type="AlphaFoldDB" id="A0A7H1B7Y5"/>
<dbReference type="Proteomes" id="UP000516428">
    <property type="component" value="Chromosome"/>
</dbReference>
<accession>A0A7H1B7Y5</accession>
<dbReference type="EMBL" id="CP061281">
    <property type="protein sequence ID" value="QNS04840.1"/>
    <property type="molecule type" value="Genomic_DNA"/>
</dbReference>
<evidence type="ECO:0000313" key="1">
    <source>
        <dbReference type="EMBL" id="QNS04840.1"/>
    </source>
</evidence>
<proteinExistence type="predicted"/>